<reference evidence="1 2" key="1">
    <citation type="journal article" date="2015" name="Nature">
        <title>rRNA introns, odd ribosomes, and small enigmatic genomes across a large radiation of phyla.</title>
        <authorList>
            <person name="Brown C.T."/>
            <person name="Hug L.A."/>
            <person name="Thomas B.C."/>
            <person name="Sharon I."/>
            <person name="Castelle C.J."/>
            <person name="Singh A."/>
            <person name="Wilkins M.J."/>
            <person name="Williams K.H."/>
            <person name="Banfield J.F."/>
        </authorList>
    </citation>
    <scope>NUCLEOTIDE SEQUENCE [LARGE SCALE GENOMIC DNA]</scope>
</reference>
<sequence>MIPAHNHQRYRQPKASLPTITMSKILFFFHRCVRGIANRVLDKSLVNARHFSNEMLREYAPVLDGSVINVSGWDDRDKEGGYYREYLTRKLSYAVPNAPSKQKGFGSMVDSGVEELGLDLMLPLRNELVGGDSMLFSTILLSNMYLISRQLLRIYAS</sequence>
<evidence type="ECO:0000313" key="2">
    <source>
        <dbReference type="Proteomes" id="UP000034072"/>
    </source>
</evidence>
<organism evidence="1 2">
    <name type="scientific">Candidatus Yanofskybacteria bacterium GW2011_GWE2_40_11</name>
    <dbReference type="NCBI Taxonomy" id="1619033"/>
    <lineage>
        <taxon>Bacteria</taxon>
        <taxon>Candidatus Yanofskyibacteriota</taxon>
    </lineage>
</organism>
<comment type="caution">
    <text evidence="1">The sequence shown here is derived from an EMBL/GenBank/DDBJ whole genome shotgun (WGS) entry which is preliminary data.</text>
</comment>
<protein>
    <submittedName>
        <fullName evidence="1">Uncharacterized protein</fullName>
    </submittedName>
</protein>
<proteinExistence type="predicted"/>
<accession>A0A0G0QKW0</accession>
<dbReference type="Proteomes" id="UP000034072">
    <property type="component" value="Unassembled WGS sequence"/>
</dbReference>
<dbReference type="AlphaFoldDB" id="A0A0G0QKW0"/>
<gene>
    <name evidence="1" type="ORF">UT75_C0005G0051</name>
</gene>
<dbReference type="EMBL" id="LBXZ01000005">
    <property type="protein sequence ID" value="KKR40743.1"/>
    <property type="molecule type" value="Genomic_DNA"/>
</dbReference>
<name>A0A0G0QKW0_9BACT</name>
<evidence type="ECO:0000313" key="1">
    <source>
        <dbReference type="EMBL" id="KKR40743.1"/>
    </source>
</evidence>